<evidence type="ECO:0000313" key="8">
    <source>
        <dbReference type="Proteomes" id="UP000693970"/>
    </source>
</evidence>
<dbReference type="EMBL" id="JAGRRH010000015">
    <property type="protein sequence ID" value="KAG7355487.1"/>
    <property type="molecule type" value="Genomic_DNA"/>
</dbReference>
<evidence type="ECO:0000256" key="4">
    <source>
        <dbReference type="ARBA" id="ARBA00022989"/>
    </source>
</evidence>
<proteinExistence type="inferred from homology"/>
<dbReference type="Proteomes" id="UP000693970">
    <property type="component" value="Unassembled WGS sequence"/>
</dbReference>
<dbReference type="GO" id="GO:0005740">
    <property type="term" value="C:mitochondrial envelope"/>
    <property type="evidence" value="ECO:0007669"/>
    <property type="project" value="TreeGrafter"/>
</dbReference>
<evidence type="ECO:0000313" key="7">
    <source>
        <dbReference type="EMBL" id="KAG7355487.1"/>
    </source>
</evidence>
<keyword evidence="2 6" id="KW-0813">Transport</keyword>
<evidence type="ECO:0000256" key="3">
    <source>
        <dbReference type="ARBA" id="ARBA00022737"/>
    </source>
</evidence>
<accession>A0A9K3L4S3</accession>
<dbReference type="PANTHER" id="PTHR45624">
    <property type="entry name" value="MITOCHONDRIAL BASIC AMINO ACIDS TRANSPORTER-RELATED"/>
    <property type="match status" value="1"/>
</dbReference>
<keyword evidence="5 6" id="KW-0812">Transmembrane</keyword>
<dbReference type="AlphaFoldDB" id="A0A9K3L4S3"/>
<gene>
    <name evidence="7" type="ORF">IV203_000173</name>
</gene>
<comment type="caution">
    <text evidence="7">The sequence shown here is derived from an EMBL/GenBank/DDBJ whole genome shotgun (WGS) entry which is preliminary data.</text>
</comment>
<evidence type="ECO:0000256" key="5">
    <source>
        <dbReference type="PROSITE-ProRule" id="PRU00282"/>
    </source>
</evidence>
<keyword evidence="8" id="KW-1185">Reference proteome</keyword>
<dbReference type="Pfam" id="PF00153">
    <property type="entry name" value="Mito_carr"/>
    <property type="match status" value="3"/>
</dbReference>
<dbReference type="GO" id="GO:0015227">
    <property type="term" value="F:O-acyl-L-carnitine transmembrane transporter activity"/>
    <property type="evidence" value="ECO:0007669"/>
    <property type="project" value="TreeGrafter"/>
</dbReference>
<feature type="repeat" description="Solcar" evidence="5">
    <location>
        <begin position="130"/>
        <end position="219"/>
    </location>
</feature>
<keyword evidence="4" id="KW-1133">Transmembrane helix</keyword>
<keyword evidence="3" id="KW-0677">Repeat</keyword>
<dbReference type="OrthoDB" id="14252at2759"/>
<organism evidence="7 8">
    <name type="scientific">Nitzschia inconspicua</name>
    <dbReference type="NCBI Taxonomy" id="303405"/>
    <lineage>
        <taxon>Eukaryota</taxon>
        <taxon>Sar</taxon>
        <taxon>Stramenopiles</taxon>
        <taxon>Ochrophyta</taxon>
        <taxon>Bacillariophyta</taxon>
        <taxon>Bacillariophyceae</taxon>
        <taxon>Bacillariophycidae</taxon>
        <taxon>Bacillariales</taxon>
        <taxon>Bacillariaceae</taxon>
        <taxon>Nitzschia</taxon>
    </lineage>
</organism>
<dbReference type="InterPro" id="IPR050567">
    <property type="entry name" value="Mitochondrial_Carrier"/>
</dbReference>
<comment type="similarity">
    <text evidence="1 6">Belongs to the mitochondrial carrier (TC 2.A.29) family.</text>
</comment>
<evidence type="ECO:0000256" key="6">
    <source>
        <dbReference type="RuleBase" id="RU000488"/>
    </source>
</evidence>
<dbReference type="InterPro" id="IPR018108">
    <property type="entry name" value="MCP_transmembrane"/>
</dbReference>
<reference evidence="7" key="2">
    <citation type="submission" date="2021-04" db="EMBL/GenBank/DDBJ databases">
        <authorList>
            <person name="Podell S."/>
        </authorList>
    </citation>
    <scope>NUCLEOTIDE SEQUENCE</scope>
    <source>
        <strain evidence="7">Hildebrandi</strain>
    </source>
</reference>
<feature type="repeat" description="Solcar" evidence="5">
    <location>
        <begin position="31"/>
        <end position="118"/>
    </location>
</feature>
<dbReference type="PANTHER" id="PTHR45624:SF4">
    <property type="entry name" value="CONGESTED-LIKE TRACHEA PROTEIN-RELATED"/>
    <property type="match status" value="1"/>
</dbReference>
<dbReference type="GO" id="GO:0016020">
    <property type="term" value="C:membrane"/>
    <property type="evidence" value="ECO:0007669"/>
    <property type="project" value="UniProtKB-UniRule"/>
</dbReference>
<feature type="repeat" description="Solcar" evidence="5">
    <location>
        <begin position="232"/>
        <end position="317"/>
    </location>
</feature>
<dbReference type="GO" id="GO:0006839">
    <property type="term" value="P:mitochondrial transport"/>
    <property type="evidence" value="ECO:0007669"/>
    <property type="project" value="TreeGrafter"/>
</dbReference>
<evidence type="ECO:0000256" key="1">
    <source>
        <dbReference type="ARBA" id="ARBA00006375"/>
    </source>
</evidence>
<dbReference type="GO" id="GO:1902603">
    <property type="term" value="P:carnitine transmembrane transport"/>
    <property type="evidence" value="ECO:0007669"/>
    <property type="project" value="TreeGrafter"/>
</dbReference>
<evidence type="ECO:0000256" key="2">
    <source>
        <dbReference type="ARBA" id="ARBA00022448"/>
    </source>
</evidence>
<keyword evidence="5" id="KW-0472">Membrane</keyword>
<dbReference type="PROSITE" id="PS50920">
    <property type="entry name" value="SOLCAR"/>
    <property type="match status" value="3"/>
</dbReference>
<name>A0A9K3L4S3_9STRA</name>
<protein>
    <submittedName>
        <fullName evidence="7">Mitochondrial carrier protein</fullName>
    </submittedName>
</protein>
<sequence length="322" mass="34272">MSNQIATQDTGAEAALSVAISATEEVKSSAGSSLKSFLSGGIGGVCAVLVGHPFDLIKVRMQTGTASSAAGTSVLGTMRQTIAKEGVRGLYRGVSAPLVASTPIYAISFWGYDIGQRIVRLFKSDPNQHLNLMEISFAGGFSALPTTIVMAPTERIKCLLQVQSHVAGKPQYSGMIDCAMQVYRQGGISSLYKGTMLTLMRDVPGSIAWFGTYEIIKRALVEMQGIEDPSQLSPLAVMTAGGFAGMACWGVSIPPDVLKSRFQTAPEGKYNGVFDVYKTLVRTEGYGALFTGFRPAMIRAFPANAACFLGMEVGRKVFAFLD</sequence>
<reference evidence="7" key="1">
    <citation type="journal article" date="2021" name="Sci. Rep.">
        <title>Diploid genomic architecture of Nitzschia inconspicua, an elite biomass production diatom.</title>
        <authorList>
            <person name="Oliver A."/>
            <person name="Podell S."/>
            <person name="Pinowska A."/>
            <person name="Traller J.C."/>
            <person name="Smith S.R."/>
            <person name="McClure R."/>
            <person name="Beliaev A."/>
            <person name="Bohutskyi P."/>
            <person name="Hill E.A."/>
            <person name="Rabines A."/>
            <person name="Zheng H."/>
            <person name="Allen L.Z."/>
            <person name="Kuo A."/>
            <person name="Grigoriev I.V."/>
            <person name="Allen A.E."/>
            <person name="Hazlebeck D."/>
            <person name="Allen E.E."/>
        </authorList>
    </citation>
    <scope>NUCLEOTIDE SEQUENCE</scope>
    <source>
        <strain evidence="7">Hildebrandi</strain>
    </source>
</reference>